<feature type="region of interest" description="Disordered" evidence="1">
    <location>
        <begin position="143"/>
        <end position="172"/>
    </location>
</feature>
<gene>
    <name evidence="3" type="ORF">HYH03_008570</name>
</gene>
<dbReference type="PANTHER" id="PTHR44329">
    <property type="entry name" value="SERINE/THREONINE-PROTEIN KINASE TNNI3K-RELATED"/>
    <property type="match status" value="1"/>
</dbReference>
<dbReference type="Gene3D" id="1.10.510.10">
    <property type="entry name" value="Transferase(Phosphotransferase) domain 1"/>
    <property type="match status" value="1"/>
</dbReference>
<dbReference type="SUPFAM" id="SSF56112">
    <property type="entry name" value="Protein kinase-like (PK-like)"/>
    <property type="match status" value="1"/>
</dbReference>
<keyword evidence="4" id="KW-1185">Reference proteome</keyword>
<dbReference type="GO" id="GO:0004674">
    <property type="term" value="F:protein serine/threonine kinase activity"/>
    <property type="evidence" value="ECO:0007669"/>
    <property type="project" value="TreeGrafter"/>
</dbReference>
<dbReference type="Pfam" id="PF07714">
    <property type="entry name" value="PK_Tyr_Ser-Thr"/>
    <property type="match status" value="1"/>
</dbReference>
<reference evidence="3" key="1">
    <citation type="journal article" date="2020" name="bioRxiv">
        <title>Comparative genomics of Chlamydomonas.</title>
        <authorList>
            <person name="Craig R.J."/>
            <person name="Hasan A.R."/>
            <person name="Ness R.W."/>
            <person name="Keightley P.D."/>
        </authorList>
    </citation>
    <scope>NUCLEOTIDE SEQUENCE</scope>
    <source>
        <strain evidence="3">CCAP 11/70</strain>
    </source>
</reference>
<feature type="compositionally biased region" description="Low complexity" evidence="1">
    <location>
        <begin position="70"/>
        <end position="81"/>
    </location>
</feature>
<dbReference type="InterPro" id="IPR051681">
    <property type="entry name" value="Ser/Thr_Kinases-Pseudokinases"/>
</dbReference>
<dbReference type="GO" id="GO:0005524">
    <property type="term" value="F:ATP binding"/>
    <property type="evidence" value="ECO:0007669"/>
    <property type="project" value="InterPro"/>
</dbReference>
<dbReference type="InterPro" id="IPR000719">
    <property type="entry name" value="Prot_kinase_dom"/>
</dbReference>
<dbReference type="InterPro" id="IPR001245">
    <property type="entry name" value="Ser-Thr/Tyr_kinase_cat_dom"/>
</dbReference>
<sequence>MGDVMGSMAAAAARPLAGEGGSPPGLGLCSQAPTMGGGTAGLLGLPSFDPLWQAAAVPLRQTFGTAAASCSTATSARPSATTRHDGHRPGRASAAKGSLTSDLFGLQPPVARGPSVMDDPADPHAIDTSPPAVIGSASHLVALPEPRPPAAASSHYSEDGGEDVGPTAAGAISSTDSNVRRMAFARLTVFSSPLSLLADVSGLCRAASPDAPDGSIWQGTWCGRHIAIRLASVAPPGAGGGGGAPADWEHRPTGSTFHLSSGSGGLPSGLTNKSAEFLPHHGSGQLRTSPAAGVMSGGALPSGAGGGGGAGFHAHSGAAGISSVIHGLGLGPANAAFHAGLTLEGGSRPNSLASFGLGGCAGPSLEVAVRASRIQHPNLAVVYDIRTAGIDARSWQELYPPPGAGGGGGSSLGRVGSPSVGVMGPTSSSGVVTSLAAVQALRSVRGLAVGGSVIVTLMEICELGHLGTVACRRPSPFQECDGSHEAMGWSVRVAQRSLLRTAREIASGLRALHAAGLAHGSLRPSNVLLAAARADRRGFVARLADAGSASLAATVVNKMSLRASTLVMVAPEALSDTSALHTPAADVYAFGMLLYLMAAGEMPFQGQHLVPVLMAVASGTLAPDWPMGQHDHLAPLFARCIAHNPHHRPTADEILAEIIMHEDHLKDAKRHLTSGQRLPMSGQLAAAPSAATVQPSGLGSAEPSIGCVVAAAALQEPSLGPMIRSFTSTPRFMAAGAGGAQ</sequence>
<feature type="domain" description="Protein kinase" evidence="2">
    <location>
        <begin position="322"/>
        <end position="660"/>
    </location>
</feature>
<evidence type="ECO:0000256" key="1">
    <source>
        <dbReference type="SAM" id="MobiDB-lite"/>
    </source>
</evidence>
<protein>
    <recommendedName>
        <fullName evidence="2">Protein kinase domain-containing protein</fullName>
    </recommendedName>
</protein>
<comment type="caution">
    <text evidence="3">The sequence shown here is derived from an EMBL/GenBank/DDBJ whole genome shotgun (WGS) entry which is preliminary data.</text>
</comment>
<proteinExistence type="predicted"/>
<dbReference type="EMBL" id="JAEHOE010000039">
    <property type="protein sequence ID" value="KAG2493146.1"/>
    <property type="molecule type" value="Genomic_DNA"/>
</dbReference>
<dbReference type="InterPro" id="IPR011009">
    <property type="entry name" value="Kinase-like_dom_sf"/>
</dbReference>
<feature type="region of interest" description="Disordered" evidence="1">
    <location>
        <begin position="70"/>
        <end position="131"/>
    </location>
</feature>
<evidence type="ECO:0000259" key="2">
    <source>
        <dbReference type="PROSITE" id="PS50011"/>
    </source>
</evidence>
<dbReference type="OrthoDB" id="547933at2759"/>
<name>A0A835Y2Y4_9CHLO</name>
<dbReference type="AlphaFoldDB" id="A0A835Y2Y4"/>
<evidence type="ECO:0000313" key="3">
    <source>
        <dbReference type="EMBL" id="KAG2493146.1"/>
    </source>
</evidence>
<dbReference type="PROSITE" id="PS50011">
    <property type="entry name" value="PROTEIN_KINASE_DOM"/>
    <property type="match status" value="1"/>
</dbReference>
<evidence type="ECO:0000313" key="4">
    <source>
        <dbReference type="Proteomes" id="UP000612055"/>
    </source>
</evidence>
<dbReference type="Proteomes" id="UP000612055">
    <property type="component" value="Unassembled WGS sequence"/>
</dbReference>
<dbReference type="PANTHER" id="PTHR44329:SF214">
    <property type="entry name" value="PROTEIN KINASE DOMAIN-CONTAINING PROTEIN"/>
    <property type="match status" value="1"/>
</dbReference>
<accession>A0A835Y2Y4</accession>
<organism evidence="3 4">
    <name type="scientific">Edaphochlamys debaryana</name>
    <dbReference type="NCBI Taxonomy" id="47281"/>
    <lineage>
        <taxon>Eukaryota</taxon>
        <taxon>Viridiplantae</taxon>
        <taxon>Chlorophyta</taxon>
        <taxon>core chlorophytes</taxon>
        <taxon>Chlorophyceae</taxon>
        <taxon>CS clade</taxon>
        <taxon>Chlamydomonadales</taxon>
        <taxon>Chlamydomonadales incertae sedis</taxon>
        <taxon>Edaphochlamys</taxon>
    </lineage>
</organism>